<dbReference type="PROSITE" id="PS50157">
    <property type="entry name" value="ZINC_FINGER_C2H2_2"/>
    <property type="match status" value="4"/>
</dbReference>
<accession>K3WUX7</accession>
<feature type="compositionally biased region" description="Polar residues" evidence="6">
    <location>
        <begin position="193"/>
        <end position="212"/>
    </location>
</feature>
<proteinExistence type="predicted"/>
<feature type="region of interest" description="Disordered" evidence="6">
    <location>
        <begin position="178"/>
        <end position="217"/>
    </location>
</feature>
<feature type="compositionally biased region" description="Basic and acidic residues" evidence="6">
    <location>
        <begin position="180"/>
        <end position="192"/>
    </location>
</feature>
<keyword evidence="2" id="KW-0677">Repeat</keyword>
<feature type="domain" description="C2H2-type" evidence="7">
    <location>
        <begin position="96"/>
        <end position="125"/>
    </location>
</feature>
<dbReference type="GO" id="GO:0000981">
    <property type="term" value="F:DNA-binding transcription factor activity, RNA polymerase II-specific"/>
    <property type="evidence" value="ECO:0007669"/>
    <property type="project" value="TreeGrafter"/>
</dbReference>
<dbReference type="SMART" id="SM00355">
    <property type="entry name" value="ZnF_C2H2"/>
    <property type="match status" value="4"/>
</dbReference>
<feature type="domain" description="C2H2-type" evidence="7">
    <location>
        <begin position="156"/>
        <end position="186"/>
    </location>
</feature>
<dbReference type="GO" id="GO:0031519">
    <property type="term" value="C:PcG protein complex"/>
    <property type="evidence" value="ECO:0007669"/>
    <property type="project" value="TreeGrafter"/>
</dbReference>
<dbReference type="VEuPathDB" id="FungiDB:PYU1_G008756"/>
<evidence type="ECO:0000259" key="7">
    <source>
        <dbReference type="PROSITE" id="PS50157"/>
    </source>
</evidence>
<dbReference type="Proteomes" id="UP000019132">
    <property type="component" value="Unassembled WGS sequence"/>
</dbReference>
<reference evidence="8" key="3">
    <citation type="submission" date="2015-02" db="UniProtKB">
        <authorList>
            <consortium name="EnsemblProtists"/>
        </authorList>
    </citation>
    <scope>IDENTIFICATION</scope>
    <source>
        <strain evidence="8">DAOM BR144</strain>
    </source>
</reference>
<evidence type="ECO:0000313" key="9">
    <source>
        <dbReference type="Proteomes" id="UP000019132"/>
    </source>
</evidence>
<feature type="domain" description="C2H2-type" evidence="7">
    <location>
        <begin position="66"/>
        <end position="95"/>
    </location>
</feature>
<dbReference type="PROSITE" id="PS00028">
    <property type="entry name" value="ZINC_FINGER_C2H2_1"/>
    <property type="match status" value="4"/>
</dbReference>
<keyword evidence="9" id="KW-1185">Reference proteome</keyword>
<evidence type="ECO:0000256" key="2">
    <source>
        <dbReference type="ARBA" id="ARBA00022737"/>
    </source>
</evidence>
<dbReference type="Pfam" id="PF00096">
    <property type="entry name" value="zf-C2H2"/>
    <property type="match status" value="4"/>
</dbReference>
<dbReference type="EnsemblProtists" id="PYU1_T008774">
    <property type="protein sequence ID" value="PYU1_T008774"/>
    <property type="gene ID" value="PYU1_G008756"/>
</dbReference>
<dbReference type="FunFam" id="3.30.160.60:FF:002343">
    <property type="entry name" value="Zinc finger protein 33A"/>
    <property type="match status" value="1"/>
</dbReference>
<keyword evidence="3 5" id="KW-0863">Zinc-finger</keyword>
<dbReference type="AlphaFoldDB" id="K3WUX7"/>
<dbReference type="InterPro" id="IPR036236">
    <property type="entry name" value="Znf_C2H2_sf"/>
</dbReference>
<evidence type="ECO:0000313" key="8">
    <source>
        <dbReference type="EnsemblProtists" id="PYU1_T008774"/>
    </source>
</evidence>
<dbReference type="PANTHER" id="PTHR14003">
    <property type="entry name" value="TRANSCRIPTIONAL REPRESSOR PROTEIN YY"/>
    <property type="match status" value="1"/>
</dbReference>
<name>K3WUX7_GLOUD</name>
<keyword evidence="1" id="KW-0479">Metal-binding</keyword>
<dbReference type="Gene3D" id="3.30.160.60">
    <property type="entry name" value="Classic Zinc Finger"/>
    <property type="match status" value="4"/>
</dbReference>
<keyword evidence="4" id="KW-0862">Zinc</keyword>
<dbReference type="GO" id="GO:0008270">
    <property type="term" value="F:zinc ion binding"/>
    <property type="evidence" value="ECO:0007669"/>
    <property type="project" value="UniProtKB-KW"/>
</dbReference>
<dbReference type="STRING" id="431595.K3WUX7"/>
<feature type="domain" description="C2H2-type" evidence="7">
    <location>
        <begin position="126"/>
        <end position="155"/>
    </location>
</feature>
<dbReference type="InParanoid" id="K3WUX7"/>
<dbReference type="HOGENOM" id="CLU_057431_2_1_1"/>
<dbReference type="GO" id="GO:0000785">
    <property type="term" value="C:chromatin"/>
    <property type="evidence" value="ECO:0007669"/>
    <property type="project" value="TreeGrafter"/>
</dbReference>
<evidence type="ECO:0000256" key="1">
    <source>
        <dbReference type="ARBA" id="ARBA00022723"/>
    </source>
</evidence>
<dbReference type="InterPro" id="IPR013087">
    <property type="entry name" value="Znf_C2H2_type"/>
</dbReference>
<reference evidence="9" key="2">
    <citation type="submission" date="2010-04" db="EMBL/GenBank/DDBJ databases">
        <authorList>
            <person name="Buell R."/>
            <person name="Hamilton J."/>
            <person name="Hostetler J."/>
        </authorList>
    </citation>
    <scope>NUCLEOTIDE SEQUENCE [LARGE SCALE GENOMIC DNA]</scope>
    <source>
        <strain evidence="9">DAOM:BR144</strain>
    </source>
</reference>
<dbReference type="SUPFAM" id="SSF57667">
    <property type="entry name" value="beta-beta-alpha zinc fingers"/>
    <property type="match status" value="2"/>
</dbReference>
<dbReference type="GO" id="GO:0005667">
    <property type="term" value="C:transcription regulator complex"/>
    <property type="evidence" value="ECO:0007669"/>
    <property type="project" value="TreeGrafter"/>
</dbReference>
<evidence type="ECO:0000256" key="3">
    <source>
        <dbReference type="ARBA" id="ARBA00022771"/>
    </source>
</evidence>
<sequence length="331" mass="36302">MLPMNDSEMVFHNPKARAKSWAFDMSTYDLRVAPILTGSGSFASYSPGSPLIYTVQSSTSNPSQMFHCPEHGCFRKFTRRYTLIEHMKTHTGEKPHICPAPGCRKRFSTSGNLSRHKRLHGFIKPLECPVDGCPSTFASNNKLEKHMKYHMGSPVHVCTIGTCGKTFSTMGNLNRHIKHQHQDAENEDENIRDSFTGSSDGSVYHPHSQSPTAADDFRSKQKCIVTKPEFAATGSSSVGADIGGFSSTMSMQRISPSYPAEASPLERPWNSDALLDSLATIFDEEASASSRNDSQGATISHAALNAAPSPRLPPGSLLDEMINFHVTNFQC</sequence>
<dbReference type="EMBL" id="GL376558">
    <property type="status" value="NOT_ANNOTATED_CDS"/>
    <property type="molecule type" value="Genomic_DNA"/>
</dbReference>
<evidence type="ECO:0000256" key="6">
    <source>
        <dbReference type="SAM" id="MobiDB-lite"/>
    </source>
</evidence>
<dbReference type="eggNOG" id="KOG1721">
    <property type="taxonomic scope" value="Eukaryota"/>
</dbReference>
<protein>
    <recommendedName>
        <fullName evidence="7">C2H2-type domain-containing protein</fullName>
    </recommendedName>
</protein>
<reference evidence="9" key="1">
    <citation type="journal article" date="2010" name="Genome Biol.">
        <title>Genome sequence of the necrotrophic plant pathogen Pythium ultimum reveals original pathogenicity mechanisms and effector repertoire.</title>
        <authorList>
            <person name="Levesque C.A."/>
            <person name="Brouwer H."/>
            <person name="Cano L."/>
            <person name="Hamilton J.P."/>
            <person name="Holt C."/>
            <person name="Huitema E."/>
            <person name="Raffaele S."/>
            <person name="Robideau G.P."/>
            <person name="Thines M."/>
            <person name="Win J."/>
            <person name="Zerillo M.M."/>
            <person name="Beakes G.W."/>
            <person name="Boore J.L."/>
            <person name="Busam D."/>
            <person name="Dumas B."/>
            <person name="Ferriera S."/>
            <person name="Fuerstenberg S.I."/>
            <person name="Gachon C.M."/>
            <person name="Gaulin E."/>
            <person name="Govers F."/>
            <person name="Grenville-Briggs L."/>
            <person name="Horner N."/>
            <person name="Hostetler J."/>
            <person name="Jiang R.H."/>
            <person name="Johnson J."/>
            <person name="Krajaejun T."/>
            <person name="Lin H."/>
            <person name="Meijer H.J."/>
            <person name="Moore B."/>
            <person name="Morris P."/>
            <person name="Phuntmart V."/>
            <person name="Puiu D."/>
            <person name="Shetty J."/>
            <person name="Stajich J.E."/>
            <person name="Tripathy S."/>
            <person name="Wawra S."/>
            <person name="van West P."/>
            <person name="Whitty B.R."/>
            <person name="Coutinho P.M."/>
            <person name="Henrissat B."/>
            <person name="Martin F."/>
            <person name="Thomas P.D."/>
            <person name="Tyler B.M."/>
            <person name="De Vries R.P."/>
            <person name="Kamoun S."/>
            <person name="Yandell M."/>
            <person name="Tisserat N."/>
            <person name="Buell C.R."/>
        </authorList>
    </citation>
    <scope>NUCLEOTIDE SEQUENCE</scope>
    <source>
        <strain evidence="9">DAOM:BR144</strain>
    </source>
</reference>
<dbReference type="PANTHER" id="PTHR14003:SF19">
    <property type="entry name" value="YY2 TRANSCRIPTION FACTOR"/>
    <property type="match status" value="1"/>
</dbReference>
<evidence type="ECO:0000256" key="5">
    <source>
        <dbReference type="PROSITE-ProRule" id="PRU00042"/>
    </source>
</evidence>
<evidence type="ECO:0000256" key="4">
    <source>
        <dbReference type="ARBA" id="ARBA00022833"/>
    </source>
</evidence>
<organism evidence="8 9">
    <name type="scientific">Globisporangium ultimum (strain ATCC 200006 / CBS 805.95 / DAOM BR144)</name>
    <name type="common">Pythium ultimum</name>
    <dbReference type="NCBI Taxonomy" id="431595"/>
    <lineage>
        <taxon>Eukaryota</taxon>
        <taxon>Sar</taxon>
        <taxon>Stramenopiles</taxon>
        <taxon>Oomycota</taxon>
        <taxon>Peronosporomycetes</taxon>
        <taxon>Pythiales</taxon>
        <taxon>Pythiaceae</taxon>
        <taxon>Globisporangium</taxon>
    </lineage>
</organism>
<dbReference type="GO" id="GO:0000978">
    <property type="term" value="F:RNA polymerase II cis-regulatory region sequence-specific DNA binding"/>
    <property type="evidence" value="ECO:0007669"/>
    <property type="project" value="TreeGrafter"/>
</dbReference>